<dbReference type="RefSeq" id="WP_340476136.1">
    <property type="nucleotide sequence ID" value="NZ_JBBMLE010000029.1"/>
</dbReference>
<protein>
    <submittedName>
        <fullName evidence="2">DUF3987 domain-containing protein</fullName>
    </submittedName>
</protein>
<dbReference type="Pfam" id="PF13148">
    <property type="entry name" value="DUF3987"/>
    <property type="match status" value="1"/>
</dbReference>
<gene>
    <name evidence="2" type="ORF">WM018_09180</name>
</gene>
<evidence type="ECO:0000313" key="2">
    <source>
        <dbReference type="EMBL" id="MEK0252676.1"/>
    </source>
</evidence>
<reference evidence="2 3" key="1">
    <citation type="submission" date="2024-03" db="EMBL/GenBank/DDBJ databases">
        <title>Cross-transmission of Acinetobacter junii carrying blaOXA-58 in a neonatal intensive care unit.</title>
        <authorList>
            <person name="Bour M."/>
            <person name="Potron A."/>
            <person name="Lecointe D."/>
        </authorList>
    </citation>
    <scope>NUCLEOTIDE SEQUENCE [LARGE SCALE GENOMIC DNA]</scope>
    <source>
        <strain evidence="2 3">21A3096 case 1</strain>
    </source>
</reference>
<feature type="region of interest" description="Disordered" evidence="1">
    <location>
        <begin position="271"/>
        <end position="290"/>
    </location>
</feature>
<dbReference type="InterPro" id="IPR025048">
    <property type="entry name" value="DUF3987"/>
</dbReference>
<dbReference type="Proteomes" id="UP001498501">
    <property type="component" value="Unassembled WGS sequence"/>
</dbReference>
<comment type="caution">
    <text evidence="2">The sequence shown here is derived from an EMBL/GenBank/DDBJ whole genome shotgun (WGS) entry which is preliminary data.</text>
</comment>
<proteinExistence type="predicted"/>
<evidence type="ECO:0000256" key="1">
    <source>
        <dbReference type="SAM" id="MobiDB-lite"/>
    </source>
</evidence>
<accession>A0ABU8ZHC3</accession>
<organism evidence="2 3">
    <name type="scientific">Acinetobacter junii</name>
    <dbReference type="NCBI Taxonomy" id="40215"/>
    <lineage>
        <taxon>Bacteria</taxon>
        <taxon>Pseudomonadati</taxon>
        <taxon>Pseudomonadota</taxon>
        <taxon>Gammaproteobacteria</taxon>
        <taxon>Moraxellales</taxon>
        <taxon>Moraxellaceae</taxon>
        <taxon>Acinetobacter</taxon>
    </lineage>
</organism>
<name>A0ABU8ZHC3_ACIJU</name>
<evidence type="ECO:0000313" key="3">
    <source>
        <dbReference type="Proteomes" id="UP001498501"/>
    </source>
</evidence>
<sequence length="290" mass="32076">MENSNLNNKWNKPIPLKADVFLNPIPYPKKLLPEVIHLAAEAASEYVQVDYLLAIHCILSVISHIAQSSVNAPSLLNSENGMPCSLFLIAEGGSGVRKSTCYNLIAKPLMDKEKKEIQRFKALIKVSKKNSKKSENLIDDFELEIKDPTCFFSDITIEKLLSMYIDGGLEFASLSTDEAAQFFEGFSMKSDSARSNLGAMTKIYDAGNCQKKRVGTNVGIASDGNAFDIRLTFNLLGQRVILQNALLSPILRDQGFLPRFILSIPESLEGSRLHTDPSQNNGQHVPLKIT</sequence>
<keyword evidence="3" id="KW-1185">Reference proteome</keyword>
<dbReference type="EMBL" id="JBBMLE010000029">
    <property type="protein sequence ID" value="MEK0252676.1"/>
    <property type="molecule type" value="Genomic_DNA"/>
</dbReference>